<dbReference type="EMBL" id="PUHQ01000093">
    <property type="protein sequence ID" value="KAG0656681.1"/>
    <property type="molecule type" value="Genomic_DNA"/>
</dbReference>
<gene>
    <name evidence="12" type="ORF">C6P46_006983</name>
</gene>
<feature type="repeat" description="Solcar" evidence="9">
    <location>
        <begin position="74"/>
        <end position="160"/>
    </location>
</feature>
<evidence type="ECO:0000313" key="12">
    <source>
        <dbReference type="EMBL" id="KAG0656681.1"/>
    </source>
</evidence>
<evidence type="ECO:0000256" key="4">
    <source>
        <dbReference type="ARBA" id="ARBA00022692"/>
    </source>
</evidence>
<keyword evidence="8 9" id="KW-0472">Membrane</keyword>
<proteinExistence type="inferred from homology"/>
<keyword evidence="6" id="KW-1133">Transmembrane helix</keyword>
<evidence type="ECO:0008006" key="14">
    <source>
        <dbReference type="Google" id="ProtNLM"/>
    </source>
</evidence>
<evidence type="ECO:0000256" key="3">
    <source>
        <dbReference type="ARBA" id="ARBA00022448"/>
    </source>
</evidence>
<comment type="caution">
    <text evidence="12">The sequence shown here is derived from an EMBL/GenBank/DDBJ whole genome shotgun (WGS) entry which is preliminary data.</text>
</comment>
<reference evidence="12 13" key="1">
    <citation type="submission" date="2020-11" db="EMBL/GenBank/DDBJ databases">
        <title>Kefir isolates.</title>
        <authorList>
            <person name="Marcisauskas S."/>
            <person name="Kim Y."/>
            <person name="Blasche S."/>
        </authorList>
    </citation>
    <scope>NUCLEOTIDE SEQUENCE [LARGE SCALE GENOMIC DNA]</scope>
    <source>
        <strain evidence="12 13">KR</strain>
    </source>
</reference>
<dbReference type="InterPro" id="IPR018108">
    <property type="entry name" value="MCP_transmembrane"/>
</dbReference>
<dbReference type="AlphaFoldDB" id="A0A9P6VW23"/>
<evidence type="ECO:0000256" key="10">
    <source>
        <dbReference type="RuleBase" id="RU000488"/>
    </source>
</evidence>
<sequence>MSTSTTSDPLPVPALPRHHATPVQTGFAGPLPAVQKAEEELLAQQQQQRHLQLQREAEKSMEKKQGGGGGGGGGAVDLRGFAAGTASGITKLVVGHPFDVIKVRLQCTPRGTYAGPWDCLKRTVQSEGPRALYKGATPPAFGWTLSDSLLMGSLHQYRIAIARMESGWPSGWRDDGSGKDKAGEANLVKLSLPGHFISGLLAGQTVCFIACPTEHLKARLQMQMTGPKLYSGPIDCAKKIVAVRGWQGLWHGFGATLLFRSHMGTMFLSYELIQRAFKRYSPDMNPGTANFLSGGLASNAFWISSFPFDAVKNRLMTDSLTNPKYKSWMMCARAMWAEGGARVFYHGFTPAILRAFPTNASALLVWESVMRFMGAEKV</sequence>
<dbReference type="GO" id="GO:0000064">
    <property type="term" value="F:L-ornithine transmembrane transporter activity"/>
    <property type="evidence" value="ECO:0007669"/>
    <property type="project" value="TreeGrafter"/>
</dbReference>
<evidence type="ECO:0000256" key="1">
    <source>
        <dbReference type="ARBA" id="ARBA00004225"/>
    </source>
</evidence>
<feature type="region of interest" description="Disordered" evidence="11">
    <location>
        <begin position="1"/>
        <end position="72"/>
    </location>
</feature>
<evidence type="ECO:0000256" key="7">
    <source>
        <dbReference type="ARBA" id="ARBA00023128"/>
    </source>
</evidence>
<evidence type="ECO:0000256" key="6">
    <source>
        <dbReference type="ARBA" id="ARBA00022989"/>
    </source>
</evidence>
<keyword evidence="5" id="KW-0677">Repeat</keyword>
<organism evidence="12 13">
    <name type="scientific">Rhodotorula mucilaginosa</name>
    <name type="common">Yeast</name>
    <name type="synonym">Rhodotorula rubra</name>
    <dbReference type="NCBI Taxonomy" id="5537"/>
    <lineage>
        <taxon>Eukaryota</taxon>
        <taxon>Fungi</taxon>
        <taxon>Dikarya</taxon>
        <taxon>Basidiomycota</taxon>
        <taxon>Pucciniomycotina</taxon>
        <taxon>Microbotryomycetes</taxon>
        <taxon>Sporidiobolales</taxon>
        <taxon>Sporidiobolaceae</taxon>
        <taxon>Rhodotorula</taxon>
    </lineage>
</organism>
<comment type="similarity">
    <text evidence="2 10">Belongs to the mitochondrial carrier (TC 2.A.29) family.</text>
</comment>
<evidence type="ECO:0000256" key="5">
    <source>
        <dbReference type="ARBA" id="ARBA00022737"/>
    </source>
</evidence>
<dbReference type="SUPFAM" id="SSF103506">
    <property type="entry name" value="Mitochondrial carrier"/>
    <property type="match status" value="1"/>
</dbReference>
<dbReference type="Pfam" id="PF00153">
    <property type="entry name" value="Mito_carr"/>
    <property type="match status" value="3"/>
</dbReference>
<evidence type="ECO:0000256" key="11">
    <source>
        <dbReference type="SAM" id="MobiDB-lite"/>
    </source>
</evidence>
<dbReference type="Gene3D" id="1.50.40.10">
    <property type="entry name" value="Mitochondrial carrier domain"/>
    <property type="match status" value="2"/>
</dbReference>
<evidence type="ECO:0000256" key="8">
    <source>
        <dbReference type="ARBA" id="ARBA00023136"/>
    </source>
</evidence>
<dbReference type="GO" id="GO:1990575">
    <property type="term" value="P:mitochondrial L-ornithine transmembrane transport"/>
    <property type="evidence" value="ECO:0007669"/>
    <property type="project" value="TreeGrafter"/>
</dbReference>
<feature type="repeat" description="Solcar" evidence="9">
    <location>
        <begin position="190"/>
        <end position="276"/>
    </location>
</feature>
<dbReference type="OrthoDB" id="193856at2759"/>
<accession>A0A9P6VW23</accession>
<keyword evidence="4 9" id="KW-0812">Transmembrane</keyword>
<name>A0A9P6VW23_RHOMI</name>
<evidence type="ECO:0000313" key="13">
    <source>
        <dbReference type="Proteomes" id="UP000777482"/>
    </source>
</evidence>
<dbReference type="InterPro" id="IPR023395">
    <property type="entry name" value="MCP_dom_sf"/>
</dbReference>
<keyword evidence="3 10" id="KW-0813">Transport</keyword>
<protein>
    <recommendedName>
        <fullName evidence="14">Mitochondrial carrier protein</fullName>
    </recommendedName>
</protein>
<dbReference type="Proteomes" id="UP000777482">
    <property type="component" value="Unassembled WGS sequence"/>
</dbReference>
<feature type="compositionally biased region" description="Low complexity" evidence="11">
    <location>
        <begin position="42"/>
        <end position="51"/>
    </location>
</feature>
<keyword evidence="7" id="KW-0496">Mitochondrion</keyword>
<feature type="repeat" description="Solcar" evidence="9">
    <location>
        <begin position="285"/>
        <end position="372"/>
    </location>
</feature>
<keyword evidence="13" id="KW-1185">Reference proteome</keyword>
<dbReference type="PROSITE" id="PS50920">
    <property type="entry name" value="SOLCAR"/>
    <property type="match status" value="3"/>
</dbReference>
<feature type="compositionally biased region" description="Basic and acidic residues" evidence="11">
    <location>
        <begin position="53"/>
        <end position="65"/>
    </location>
</feature>
<dbReference type="InterPro" id="IPR050567">
    <property type="entry name" value="Mitochondrial_Carrier"/>
</dbReference>
<comment type="subcellular location">
    <subcellularLocation>
        <location evidence="1">Mitochondrion membrane</location>
        <topology evidence="1">Multi-pass membrane protein</topology>
    </subcellularLocation>
</comment>
<dbReference type="GO" id="GO:0031966">
    <property type="term" value="C:mitochondrial membrane"/>
    <property type="evidence" value="ECO:0007669"/>
    <property type="project" value="UniProtKB-SubCell"/>
</dbReference>
<evidence type="ECO:0000256" key="9">
    <source>
        <dbReference type="PROSITE-ProRule" id="PRU00282"/>
    </source>
</evidence>
<dbReference type="PANTHER" id="PTHR45624">
    <property type="entry name" value="MITOCHONDRIAL BASIC AMINO ACIDS TRANSPORTER-RELATED"/>
    <property type="match status" value="1"/>
</dbReference>
<evidence type="ECO:0000256" key="2">
    <source>
        <dbReference type="ARBA" id="ARBA00006375"/>
    </source>
</evidence>
<dbReference type="PANTHER" id="PTHR45624:SF57">
    <property type="entry name" value="MITOCHONDRIAL SUBSTRATE CARRIER FAMILY PROTEIN L"/>
    <property type="match status" value="1"/>
</dbReference>